<accession>A0ABZ3C6L6</accession>
<comment type="cofactor">
    <cofactor evidence="1">
        <name>FMN</name>
        <dbReference type="ChEBI" id="CHEBI:58210"/>
    </cofactor>
</comment>
<reference evidence="8 9" key="1">
    <citation type="journal article" date="2023" name="Environ Microbiome">
        <title>A coral-associated actinobacterium mitigates coral bleaching under heat stress.</title>
        <authorList>
            <person name="Li J."/>
            <person name="Zou Y."/>
            <person name="Li Q."/>
            <person name="Zhang J."/>
            <person name="Bourne D.G."/>
            <person name="Lyu Y."/>
            <person name="Liu C."/>
            <person name="Zhang S."/>
        </authorList>
    </citation>
    <scope>NUCLEOTIDE SEQUENCE [LARGE SCALE GENOMIC DNA]</scope>
    <source>
        <strain evidence="8 9">SCSIO 13291</strain>
    </source>
</reference>
<evidence type="ECO:0000256" key="2">
    <source>
        <dbReference type="ARBA" id="ARBA00004725"/>
    </source>
</evidence>
<dbReference type="RefSeq" id="WP_342372255.1">
    <property type="nucleotide sequence ID" value="NZ_CP115965.1"/>
</dbReference>
<evidence type="ECO:0000313" key="8">
    <source>
        <dbReference type="EMBL" id="WZW98128.1"/>
    </source>
</evidence>
<evidence type="ECO:0000256" key="3">
    <source>
        <dbReference type="ARBA" id="ARBA00022630"/>
    </source>
</evidence>
<dbReference type="Proteomes" id="UP001434337">
    <property type="component" value="Chromosome"/>
</dbReference>
<dbReference type="NCBIfam" id="NF005741">
    <property type="entry name" value="PRK07565.1"/>
    <property type="match status" value="1"/>
</dbReference>
<keyword evidence="9" id="KW-1185">Reference proteome</keyword>
<gene>
    <name evidence="8" type="ORF">PCC79_14725</name>
</gene>
<keyword evidence="6" id="KW-0560">Oxidoreductase</keyword>
<keyword evidence="4" id="KW-0288">FMN</keyword>
<dbReference type="PANTHER" id="PTHR48109:SF3">
    <property type="entry name" value="SLL0744 PROTEIN"/>
    <property type="match status" value="1"/>
</dbReference>
<proteinExistence type="predicted"/>
<dbReference type="Gene3D" id="3.20.20.70">
    <property type="entry name" value="Aldolase class I"/>
    <property type="match status" value="1"/>
</dbReference>
<keyword evidence="5" id="KW-0665">Pyrimidine biosynthesis</keyword>
<evidence type="ECO:0000259" key="7">
    <source>
        <dbReference type="Pfam" id="PF01180"/>
    </source>
</evidence>
<feature type="domain" description="Dihydroorotate dehydrogenase catalytic" evidence="7">
    <location>
        <begin position="7"/>
        <end position="294"/>
    </location>
</feature>
<evidence type="ECO:0000256" key="4">
    <source>
        <dbReference type="ARBA" id="ARBA00022643"/>
    </source>
</evidence>
<keyword evidence="3" id="KW-0285">Flavoprotein</keyword>
<dbReference type="SUPFAM" id="SSF51395">
    <property type="entry name" value="FMN-linked oxidoreductases"/>
    <property type="match status" value="1"/>
</dbReference>
<evidence type="ECO:0000256" key="1">
    <source>
        <dbReference type="ARBA" id="ARBA00001917"/>
    </source>
</evidence>
<dbReference type="InterPro" id="IPR013785">
    <property type="entry name" value="Aldolase_TIM"/>
</dbReference>
<dbReference type="InterPro" id="IPR005720">
    <property type="entry name" value="Dihydroorotate_DH_cat"/>
</dbReference>
<dbReference type="InterPro" id="IPR050074">
    <property type="entry name" value="DHO_dehydrogenase"/>
</dbReference>
<dbReference type="EMBL" id="CP115965">
    <property type="protein sequence ID" value="WZW98128.1"/>
    <property type="molecule type" value="Genomic_DNA"/>
</dbReference>
<protein>
    <submittedName>
        <fullName evidence="8">Dihydroorotate dehydrogenase-like protein</fullName>
    </submittedName>
</protein>
<sequence>MERAIDLTTTYLGLELAHPVVASAGPLSQNAAGVRALAEGGASAVVLYSLFEEQLRAEANRDAALIDAQEDRYAEATDFFPDVEVTAKSAAYGYLKLVEESAAQLDVPVIASLNGSDLGGWVDFARELASAGASALELNIYFVPGDVRTTGDLVLKRHLEIVHAVTQAVELPVSVKLSSSFSSPGNAALQILDAGASGLVLFNRFLQPDIDIETLGMDNAFELSTPHEGRLPRTWIAALRNHTQASLAGSTGVETADDVIKYLLAGADVVMSTAALIRHGRDHTRTLVAGLESWLARKGYASVAEARGLLALPADGRADAFERGGYVAALQAAKQRYGSL</sequence>
<organism evidence="8 9">
    <name type="scientific">Propioniciclava soli</name>
    <dbReference type="NCBI Taxonomy" id="2775081"/>
    <lineage>
        <taxon>Bacteria</taxon>
        <taxon>Bacillati</taxon>
        <taxon>Actinomycetota</taxon>
        <taxon>Actinomycetes</taxon>
        <taxon>Propionibacteriales</taxon>
        <taxon>Propionibacteriaceae</taxon>
        <taxon>Propioniciclava</taxon>
    </lineage>
</organism>
<name>A0ABZ3C6L6_9ACTN</name>
<comment type="pathway">
    <text evidence="2">Pyrimidine metabolism; UMP biosynthesis via de novo pathway.</text>
</comment>
<evidence type="ECO:0000256" key="6">
    <source>
        <dbReference type="ARBA" id="ARBA00023002"/>
    </source>
</evidence>
<dbReference type="PIRSF" id="PIRSF000164">
    <property type="entry name" value="DHO_oxidase"/>
    <property type="match status" value="1"/>
</dbReference>
<evidence type="ECO:0000313" key="9">
    <source>
        <dbReference type="Proteomes" id="UP001434337"/>
    </source>
</evidence>
<evidence type="ECO:0000256" key="5">
    <source>
        <dbReference type="ARBA" id="ARBA00022975"/>
    </source>
</evidence>
<dbReference type="Pfam" id="PF01180">
    <property type="entry name" value="DHO_dh"/>
    <property type="match status" value="1"/>
</dbReference>
<dbReference type="PANTHER" id="PTHR48109">
    <property type="entry name" value="DIHYDROOROTATE DEHYDROGENASE (QUINONE), MITOCHONDRIAL-RELATED"/>
    <property type="match status" value="1"/>
</dbReference>
<dbReference type="InterPro" id="IPR012135">
    <property type="entry name" value="Dihydroorotate_DH_1_2"/>
</dbReference>